<feature type="transmembrane region" description="Helical" evidence="5">
    <location>
        <begin position="93"/>
        <end position="118"/>
    </location>
</feature>
<dbReference type="Gene3D" id="1.20.1070.10">
    <property type="entry name" value="Rhodopsin 7-helix transmembrane proteins"/>
    <property type="match status" value="1"/>
</dbReference>
<evidence type="ECO:0000256" key="5">
    <source>
        <dbReference type="SAM" id="Phobius"/>
    </source>
</evidence>
<dbReference type="PANTHER" id="PTHR46641">
    <property type="entry name" value="FMRFAMIDE RECEPTOR-RELATED"/>
    <property type="match status" value="1"/>
</dbReference>
<accession>A0A193KUR2</accession>
<evidence type="ECO:0000256" key="1">
    <source>
        <dbReference type="ARBA" id="ARBA00004370"/>
    </source>
</evidence>
<keyword evidence="2 5" id="KW-0812">Transmembrane</keyword>
<protein>
    <submittedName>
        <fullName evidence="7">GCR095</fullName>
    </submittedName>
</protein>
<sequence length="437" mass="51538">MTVYHYMSLVFGIILTPILTIFGVIGNLISIIVLVSMIKKNRRKIFSLYLILISLAISDTLILLLNFLVNFVANCFEYIEWSWFFLPYQYQGFLIVTIWPLIMSFQMSSIYFTLLISYDRWRAICQPLKSARSMYSSKLLVRIIVLIFVFCIAYNIPRWFEFKVSKTNFTIGHGISYIKYRRDICIQNPIIKEELRKLNQIKANVTVETVFHNLPYLLSEYCQAYMYPFIKTYLATQIYFKYIYIGACYFLFVFLLPLIFITVCNIQLVLAIRANKRQWTEISRLQKKEMHQTKVPLVIVLLFYILGLPPSFINVLDSSSEYIMIFSTQTELWNSLVSIGNLCVLINSSSNFVIYCLLGKKFRLALVRCLVCGSNLFTRWFTSRRILSVSEMENSSFISRSYYRHYSQNRNSNTKFDRIVEMDYATHQLIDKQETLF</sequence>
<evidence type="ECO:0000313" key="7">
    <source>
        <dbReference type="EMBL" id="ANO39060.1"/>
    </source>
</evidence>
<dbReference type="CDD" id="cd14978">
    <property type="entry name" value="7tmA_FMRFamide_R-like"/>
    <property type="match status" value="1"/>
</dbReference>
<reference evidence="7" key="1">
    <citation type="journal article" date="2016" name="PLoS Biol.">
        <title>GPCRs Direct Germline Development and Somatic Gonad Function in Planarians.</title>
        <authorList>
            <person name="Saberi A."/>
            <person name="Jamal A."/>
            <person name="Beets I."/>
            <person name="Schoofs L."/>
            <person name="Newmark P.A."/>
        </authorList>
    </citation>
    <scope>NUCLEOTIDE SEQUENCE</scope>
</reference>
<dbReference type="InterPro" id="IPR017452">
    <property type="entry name" value="GPCR_Rhodpsn_7TM"/>
</dbReference>
<organism evidence="7">
    <name type="scientific">Schmidtea mediterranea</name>
    <name type="common">Freshwater planarian flatworm</name>
    <dbReference type="NCBI Taxonomy" id="79327"/>
    <lineage>
        <taxon>Eukaryota</taxon>
        <taxon>Metazoa</taxon>
        <taxon>Spiralia</taxon>
        <taxon>Lophotrochozoa</taxon>
        <taxon>Platyhelminthes</taxon>
        <taxon>Rhabditophora</taxon>
        <taxon>Seriata</taxon>
        <taxon>Tricladida</taxon>
        <taxon>Continenticola</taxon>
        <taxon>Geoplanoidea</taxon>
        <taxon>Dugesiidae</taxon>
        <taxon>Schmidtea</taxon>
    </lineage>
</organism>
<dbReference type="PRINTS" id="PR00237">
    <property type="entry name" value="GPCRRHODOPSN"/>
</dbReference>
<keyword evidence="4 5" id="KW-0472">Membrane</keyword>
<evidence type="ECO:0000256" key="3">
    <source>
        <dbReference type="ARBA" id="ARBA00022989"/>
    </source>
</evidence>
<dbReference type="PROSITE" id="PS50262">
    <property type="entry name" value="G_PROTEIN_RECEP_F1_2"/>
    <property type="match status" value="1"/>
</dbReference>
<dbReference type="InterPro" id="IPR052954">
    <property type="entry name" value="GPCR-Ligand_Int"/>
</dbReference>
<dbReference type="Pfam" id="PF00001">
    <property type="entry name" value="7tm_1"/>
    <property type="match status" value="1"/>
</dbReference>
<dbReference type="PANTHER" id="PTHR46641:SF2">
    <property type="entry name" value="FMRFAMIDE RECEPTOR"/>
    <property type="match status" value="1"/>
</dbReference>
<dbReference type="InterPro" id="IPR000276">
    <property type="entry name" value="GPCR_Rhodpsn"/>
</dbReference>
<comment type="subcellular location">
    <subcellularLocation>
        <location evidence="1">Membrane</location>
    </subcellularLocation>
</comment>
<feature type="transmembrane region" description="Helical" evidence="5">
    <location>
        <begin position="47"/>
        <end position="73"/>
    </location>
</feature>
<evidence type="ECO:0000256" key="4">
    <source>
        <dbReference type="ARBA" id="ARBA00023136"/>
    </source>
</evidence>
<feature type="transmembrane region" description="Helical" evidence="5">
    <location>
        <begin position="295"/>
        <end position="316"/>
    </location>
</feature>
<feature type="domain" description="G-protein coupled receptors family 1 profile" evidence="6">
    <location>
        <begin position="26"/>
        <end position="355"/>
    </location>
</feature>
<name>A0A193KUR2_SCHMD</name>
<evidence type="ECO:0000256" key="2">
    <source>
        <dbReference type="ARBA" id="ARBA00022692"/>
    </source>
</evidence>
<dbReference type="AlphaFoldDB" id="A0A193KUR2"/>
<dbReference type="OrthoDB" id="6281784at2759"/>
<feature type="transmembrane region" description="Helical" evidence="5">
    <location>
        <begin position="139"/>
        <end position="156"/>
    </location>
</feature>
<evidence type="ECO:0000259" key="6">
    <source>
        <dbReference type="PROSITE" id="PS50262"/>
    </source>
</evidence>
<dbReference type="EMBL" id="KX018899">
    <property type="protein sequence ID" value="ANO39060.1"/>
    <property type="molecule type" value="mRNA"/>
</dbReference>
<feature type="transmembrane region" description="Helical" evidence="5">
    <location>
        <begin position="242"/>
        <end position="274"/>
    </location>
</feature>
<dbReference type="GO" id="GO:0004930">
    <property type="term" value="F:G protein-coupled receptor activity"/>
    <property type="evidence" value="ECO:0007669"/>
    <property type="project" value="InterPro"/>
</dbReference>
<keyword evidence="3 5" id="KW-1133">Transmembrane helix</keyword>
<dbReference type="SUPFAM" id="SSF81321">
    <property type="entry name" value="Family A G protein-coupled receptor-like"/>
    <property type="match status" value="1"/>
</dbReference>
<feature type="transmembrane region" description="Helical" evidence="5">
    <location>
        <begin position="336"/>
        <end position="358"/>
    </location>
</feature>
<gene>
    <name evidence="7" type="primary">gcr095</name>
</gene>
<dbReference type="GO" id="GO:0016020">
    <property type="term" value="C:membrane"/>
    <property type="evidence" value="ECO:0007669"/>
    <property type="project" value="UniProtKB-SubCell"/>
</dbReference>
<feature type="transmembrane region" description="Helical" evidence="5">
    <location>
        <begin position="6"/>
        <end position="35"/>
    </location>
</feature>
<proteinExistence type="evidence at transcript level"/>